<name>A0ABX7WHE6_9GAMM</name>
<gene>
    <name evidence="1" type="ORF">HNO53_13010</name>
</gene>
<protein>
    <recommendedName>
        <fullName evidence="3">Restriction endonuclease</fullName>
    </recommendedName>
</protein>
<evidence type="ECO:0000313" key="1">
    <source>
        <dbReference type="EMBL" id="QTP59555.1"/>
    </source>
</evidence>
<dbReference type="RefSeq" id="WP_209472709.1">
    <property type="nucleotide sequence ID" value="NZ_CP053383.1"/>
</dbReference>
<dbReference type="Pfam" id="PF05367">
    <property type="entry name" value="Phage_endo_I"/>
    <property type="match status" value="1"/>
</dbReference>
<keyword evidence="2" id="KW-1185">Reference proteome</keyword>
<dbReference type="SUPFAM" id="SSF52980">
    <property type="entry name" value="Restriction endonuclease-like"/>
    <property type="match status" value="1"/>
</dbReference>
<dbReference type="Gene3D" id="3.40.91.30">
    <property type="match status" value="1"/>
</dbReference>
<accession>A0ABX7WHE6</accession>
<dbReference type="EMBL" id="CP053383">
    <property type="protein sequence ID" value="QTP59555.1"/>
    <property type="molecule type" value="Genomic_DNA"/>
</dbReference>
<sequence length="257" mass="30271">MNLLTQLQNDYHAGLLSKELFEKYTSELTTSTQVEMPCEREDLFIRPVNVQHYRLFGKLSEDELQALYDNNIEEFKVYVAEGYDYSQAINWNKYNELKSKGVTYHFNIMEPFVKLPRINGAYASSCFEAHLMLNTKLSRANYEDKSSHVQYTLIATYKPDFVSPLNPDILFESKGIFRDAAEAKKYKLVSEQTGKIIIFIFQARDIEILWQKKRVDGTRQTHEQWCQKNGFLYTYADEFDDFIKSATYRNLLRAYNK</sequence>
<dbReference type="Proteomes" id="UP000671845">
    <property type="component" value="Chromosome"/>
</dbReference>
<evidence type="ECO:0000313" key="2">
    <source>
        <dbReference type="Proteomes" id="UP000671845"/>
    </source>
</evidence>
<dbReference type="InterPro" id="IPR011335">
    <property type="entry name" value="Restrct_endonuc-II-like"/>
</dbReference>
<dbReference type="InterPro" id="IPR008029">
    <property type="entry name" value="Phage_T7_Gp3_endoDNaseI"/>
</dbReference>
<organism evidence="1 2">
    <name type="scientific">Halomonas sulfidivorans</name>
    <dbReference type="NCBI Taxonomy" id="2733488"/>
    <lineage>
        <taxon>Bacteria</taxon>
        <taxon>Pseudomonadati</taxon>
        <taxon>Pseudomonadota</taxon>
        <taxon>Gammaproteobacteria</taxon>
        <taxon>Oceanospirillales</taxon>
        <taxon>Halomonadaceae</taxon>
        <taxon>Halomonas</taxon>
    </lineage>
</organism>
<reference evidence="1 2" key="1">
    <citation type="journal article" date="2021" name="Front. Microbiol.">
        <title>Aerobic Denitrification and Heterotrophic Sulfur Oxidation in the Genus Halomonas Revealed by Six Novel Species Characterizations and Genome-Based Analysis.</title>
        <authorList>
            <person name="Wang L."/>
            <person name="Shao Z."/>
        </authorList>
    </citation>
    <scope>NUCLEOTIDE SEQUENCE [LARGE SCALE GENOMIC DNA]</scope>
    <source>
        <strain evidence="1 2">MCCC 1A13718</strain>
    </source>
</reference>
<evidence type="ECO:0008006" key="3">
    <source>
        <dbReference type="Google" id="ProtNLM"/>
    </source>
</evidence>
<proteinExistence type="predicted"/>